<feature type="domain" description="YncI copper-binding" evidence="3">
    <location>
        <begin position="68"/>
        <end position="196"/>
    </location>
</feature>
<evidence type="ECO:0000313" key="5">
    <source>
        <dbReference type="Proteomes" id="UP001157069"/>
    </source>
</evidence>
<dbReference type="EMBL" id="BSVA01000001">
    <property type="protein sequence ID" value="GMA89547.1"/>
    <property type="molecule type" value="Genomic_DNA"/>
</dbReference>
<dbReference type="InterPro" id="IPR038507">
    <property type="entry name" value="YcnI-like_sf"/>
</dbReference>
<evidence type="ECO:0000313" key="4">
    <source>
        <dbReference type="EMBL" id="GMA89547.1"/>
    </source>
</evidence>
<accession>A0ABQ6JMN6</accession>
<keyword evidence="2" id="KW-0472">Membrane</keyword>
<dbReference type="InterPro" id="IPR012533">
    <property type="entry name" value="YcnI-copper_dom"/>
</dbReference>
<dbReference type="Gene3D" id="2.60.40.2230">
    <property type="entry name" value="Uncharacterised protein YcnI-like PF07987, DUF1775"/>
    <property type="match status" value="1"/>
</dbReference>
<feature type="region of interest" description="Disordered" evidence="1">
    <location>
        <begin position="1"/>
        <end position="42"/>
    </location>
</feature>
<evidence type="ECO:0000256" key="2">
    <source>
        <dbReference type="SAM" id="Phobius"/>
    </source>
</evidence>
<keyword evidence="5" id="KW-1185">Reference proteome</keyword>
<comment type="caution">
    <text evidence="4">The sequence shown here is derived from an EMBL/GenBank/DDBJ whole genome shotgun (WGS) entry which is preliminary data.</text>
</comment>
<keyword evidence="2" id="KW-0812">Transmembrane</keyword>
<dbReference type="CDD" id="cd08545">
    <property type="entry name" value="YcnI_like"/>
    <property type="match status" value="1"/>
</dbReference>
<sequence length="267" mass="26971">MAQAPHAGVHRTPASAPIDSSARASRAHTEPTQEENMKKSTRTTASVVAALGAGTMLALAPALAASAHVTASASSTAAGSYSIVTFSVPHGCDGSPTTAVEIEIPETILSVTPTVNPNWTIEKNLVPLDEATQDAHGDNVTERVGSVTYTAIGAGLPDGYRDTMALSLQLPDGKAGDVVEFPVHQLCAEGSTDWVGDEVPSIVLTAAGEGGSGHGHGDEVAADDADASVASDPDVLARVLGIGGLAVGAVGVVLAIVARRDRAQRES</sequence>
<keyword evidence="2" id="KW-1133">Transmembrane helix</keyword>
<name>A0ABQ6JMN6_9MICO</name>
<dbReference type="Pfam" id="PF07987">
    <property type="entry name" value="DUF1775"/>
    <property type="match status" value="1"/>
</dbReference>
<evidence type="ECO:0000259" key="3">
    <source>
        <dbReference type="Pfam" id="PF07987"/>
    </source>
</evidence>
<proteinExistence type="predicted"/>
<gene>
    <name evidence="4" type="ORF">GCM10025869_00760</name>
</gene>
<feature type="transmembrane region" description="Helical" evidence="2">
    <location>
        <begin position="235"/>
        <end position="258"/>
    </location>
</feature>
<dbReference type="Proteomes" id="UP001157069">
    <property type="component" value="Unassembled WGS sequence"/>
</dbReference>
<reference evidence="5" key="1">
    <citation type="journal article" date="2019" name="Int. J. Syst. Evol. Microbiol.">
        <title>The Global Catalogue of Microorganisms (GCM) 10K type strain sequencing project: providing services to taxonomists for standard genome sequencing and annotation.</title>
        <authorList>
            <consortium name="The Broad Institute Genomics Platform"/>
            <consortium name="The Broad Institute Genome Sequencing Center for Infectious Disease"/>
            <person name="Wu L."/>
            <person name="Ma J."/>
        </authorList>
    </citation>
    <scope>NUCLEOTIDE SEQUENCE [LARGE SCALE GENOMIC DNA]</scope>
    <source>
        <strain evidence="5">NBRC 108755</strain>
    </source>
</reference>
<feature type="compositionally biased region" description="Basic and acidic residues" evidence="1">
    <location>
        <begin position="27"/>
        <end position="38"/>
    </location>
</feature>
<organism evidence="4 5">
    <name type="scientific">Homoserinibacter gongjuensis</name>
    <dbReference type="NCBI Taxonomy" id="1162968"/>
    <lineage>
        <taxon>Bacteria</taxon>
        <taxon>Bacillati</taxon>
        <taxon>Actinomycetota</taxon>
        <taxon>Actinomycetes</taxon>
        <taxon>Micrococcales</taxon>
        <taxon>Microbacteriaceae</taxon>
        <taxon>Homoserinibacter</taxon>
    </lineage>
</organism>
<protein>
    <recommendedName>
        <fullName evidence="3">YncI copper-binding domain-containing protein</fullName>
    </recommendedName>
</protein>
<evidence type="ECO:0000256" key="1">
    <source>
        <dbReference type="SAM" id="MobiDB-lite"/>
    </source>
</evidence>